<dbReference type="InterPro" id="IPR050680">
    <property type="entry name" value="YpeA/RimI_acetyltransf"/>
</dbReference>
<dbReference type="CDD" id="cd04301">
    <property type="entry name" value="NAT_SF"/>
    <property type="match status" value="1"/>
</dbReference>
<dbReference type="EMBL" id="JBEGDG010000001">
    <property type="protein sequence ID" value="MEQ6353016.1"/>
    <property type="molecule type" value="Genomic_DNA"/>
</dbReference>
<dbReference type="Gene3D" id="3.40.630.30">
    <property type="match status" value="1"/>
</dbReference>
<comment type="caution">
    <text evidence="4">The sequence shown here is derived from an EMBL/GenBank/DDBJ whole genome shotgun (WGS) entry which is preliminary data.</text>
</comment>
<dbReference type="InterPro" id="IPR016181">
    <property type="entry name" value="Acyl_CoA_acyltransferase"/>
</dbReference>
<dbReference type="Proteomes" id="UP001478862">
    <property type="component" value="Unassembled WGS sequence"/>
</dbReference>
<organism evidence="4 5">
    <name type="scientific">Lysinibacillus zambalensis</name>
    <dbReference type="NCBI Taxonomy" id="3160866"/>
    <lineage>
        <taxon>Bacteria</taxon>
        <taxon>Bacillati</taxon>
        <taxon>Bacillota</taxon>
        <taxon>Bacilli</taxon>
        <taxon>Bacillales</taxon>
        <taxon>Bacillaceae</taxon>
        <taxon>Lysinibacillus</taxon>
    </lineage>
</organism>
<dbReference type="SUPFAM" id="SSF55729">
    <property type="entry name" value="Acyl-CoA N-acyltransferases (Nat)"/>
    <property type="match status" value="1"/>
</dbReference>
<evidence type="ECO:0000313" key="4">
    <source>
        <dbReference type="EMBL" id="MEQ6353016.1"/>
    </source>
</evidence>
<evidence type="ECO:0000313" key="5">
    <source>
        <dbReference type="Proteomes" id="UP001478862"/>
    </source>
</evidence>
<dbReference type="EC" id="2.3.1.-" evidence="4"/>
<reference evidence="4 5" key="1">
    <citation type="submission" date="2024-06" db="EMBL/GenBank/DDBJ databases">
        <title>Lysinibacillus zambalefons sp. nov., a Novel Firmicute Isolated from the Poon Bato Zambales Hyperalkaline Spring.</title>
        <authorList>
            <person name="Aja J.A."/>
            <person name="Lazaro J.E.H."/>
            <person name="Llorin L.D."/>
            <person name="Lim K.R."/>
            <person name="Teodosio J."/>
            <person name="Dalisay D.S."/>
        </authorList>
    </citation>
    <scope>NUCLEOTIDE SEQUENCE [LARGE SCALE GENOMIC DNA]</scope>
    <source>
        <strain evidence="4 5">M3</strain>
    </source>
</reference>
<dbReference type="PANTHER" id="PTHR43420">
    <property type="entry name" value="ACETYLTRANSFERASE"/>
    <property type="match status" value="1"/>
</dbReference>
<keyword evidence="2 4" id="KW-0012">Acyltransferase</keyword>
<feature type="domain" description="N-acetyltransferase" evidence="3">
    <location>
        <begin position="2"/>
        <end position="151"/>
    </location>
</feature>
<dbReference type="RefSeq" id="WP_349657817.1">
    <property type="nucleotide sequence ID" value="NZ_JBEGDG010000001.1"/>
</dbReference>
<sequence length="292" mass="34364">MTKYHLINDYKDNQKYRESFNELAKLIFGLDFSQWYEKGCWNDQYCCYSYIDDEKVIANASISKMTVAVNGKNYKAIQVGTVMTHPDYRHKGLAKKLMNVIIDKYEKQYDFIYLFANETVLDFYPKFGFSRVQESRYFLNADGLQKKSNITIRNLDVENINDVSLLKLYAKERMPLSSVLDVKENESLLMFYFLIAFPNSIYFIEDEDVIVLFEKEGEELHLFDVVSRSKIDVIEVLSYITTSDIKRIIFHFIPDCQNLESEVIETEDDVLFIRPMIKFGTERPLFPLTSHS</sequence>
<proteinExistence type="predicted"/>
<protein>
    <submittedName>
        <fullName evidence="4">GNAT family N-acetyltransferase</fullName>
        <ecNumber evidence="4">2.3.1.-</ecNumber>
    </submittedName>
</protein>
<accession>A0ABV1MKI6</accession>
<dbReference type="GO" id="GO:0016746">
    <property type="term" value="F:acyltransferase activity"/>
    <property type="evidence" value="ECO:0007669"/>
    <property type="project" value="UniProtKB-KW"/>
</dbReference>
<evidence type="ECO:0000256" key="2">
    <source>
        <dbReference type="ARBA" id="ARBA00023315"/>
    </source>
</evidence>
<keyword evidence="1 4" id="KW-0808">Transferase</keyword>
<dbReference type="InterPro" id="IPR000182">
    <property type="entry name" value="GNAT_dom"/>
</dbReference>
<evidence type="ECO:0000259" key="3">
    <source>
        <dbReference type="PROSITE" id="PS51186"/>
    </source>
</evidence>
<name>A0ABV1MKI6_9BACI</name>
<dbReference type="PANTHER" id="PTHR43420:SF31">
    <property type="entry name" value="ACETYLTRANSFERASE"/>
    <property type="match status" value="1"/>
</dbReference>
<keyword evidence="5" id="KW-1185">Reference proteome</keyword>
<dbReference type="PROSITE" id="PS51186">
    <property type="entry name" value="GNAT"/>
    <property type="match status" value="1"/>
</dbReference>
<evidence type="ECO:0000256" key="1">
    <source>
        <dbReference type="ARBA" id="ARBA00022679"/>
    </source>
</evidence>
<gene>
    <name evidence="4" type="ORF">ABNX05_00110</name>
</gene>
<dbReference type="Pfam" id="PF13527">
    <property type="entry name" value="Acetyltransf_9"/>
    <property type="match status" value="1"/>
</dbReference>